<keyword evidence="7 15" id="KW-0547">Nucleotide-binding</keyword>
<keyword evidence="11 15" id="KW-1133">Transmembrane helix</keyword>
<evidence type="ECO:0000313" key="20">
    <source>
        <dbReference type="EMBL" id="OPJ65863.1"/>
    </source>
</evidence>
<dbReference type="GO" id="GO:0005886">
    <property type="term" value="C:plasma membrane"/>
    <property type="evidence" value="ECO:0007669"/>
    <property type="project" value="UniProtKB-SubCell"/>
</dbReference>
<dbReference type="FunFam" id="1.20.58.760:FF:000001">
    <property type="entry name" value="ATP-dependent zinc metalloprotease FtsH"/>
    <property type="match status" value="1"/>
</dbReference>
<evidence type="ECO:0000313" key="21">
    <source>
        <dbReference type="EMBL" id="RII36686.1"/>
    </source>
</evidence>
<dbReference type="Pfam" id="PF01434">
    <property type="entry name" value="Peptidase_M41"/>
    <property type="match status" value="1"/>
</dbReference>
<feature type="domain" description="AAA+ ATPase" evidence="18">
    <location>
        <begin position="204"/>
        <end position="342"/>
    </location>
</feature>
<dbReference type="HAMAP" id="MF_01458">
    <property type="entry name" value="FtsH"/>
    <property type="match status" value="1"/>
</dbReference>
<feature type="region of interest" description="Disordered" evidence="17">
    <location>
        <begin position="616"/>
        <end position="721"/>
    </location>
</feature>
<dbReference type="OrthoDB" id="9809379at2"/>
<feature type="compositionally biased region" description="Polar residues" evidence="17">
    <location>
        <begin position="707"/>
        <end position="721"/>
    </location>
</feature>
<dbReference type="EMBL" id="QXDJ01000001">
    <property type="protein sequence ID" value="RII36686.1"/>
    <property type="molecule type" value="Genomic_DNA"/>
</dbReference>
<dbReference type="PROSITE" id="PS00674">
    <property type="entry name" value="AAA"/>
    <property type="match status" value="1"/>
</dbReference>
<feature type="compositionally biased region" description="Basic and acidic residues" evidence="17">
    <location>
        <begin position="682"/>
        <end position="706"/>
    </location>
</feature>
<dbReference type="SMART" id="SM00382">
    <property type="entry name" value="AAA"/>
    <property type="match status" value="1"/>
</dbReference>
<feature type="active site" evidence="15">
    <location>
        <position position="434"/>
    </location>
</feature>
<dbReference type="EMBL" id="MZGT01000004">
    <property type="protein sequence ID" value="OPJ65863.1"/>
    <property type="molecule type" value="Genomic_DNA"/>
</dbReference>
<evidence type="ECO:0000256" key="2">
    <source>
        <dbReference type="ARBA" id="ARBA00010044"/>
    </source>
</evidence>
<keyword evidence="5 15" id="KW-0812">Transmembrane</keyword>
<comment type="function">
    <text evidence="15">Acts as a processive, ATP-dependent zinc metallopeptidase for both cytoplasmic and membrane proteins. Plays a role in the quality control of integral membrane proteins.</text>
</comment>
<evidence type="ECO:0000256" key="14">
    <source>
        <dbReference type="ARBA" id="ARBA00061570"/>
    </source>
</evidence>
<evidence type="ECO:0000256" key="10">
    <source>
        <dbReference type="ARBA" id="ARBA00022840"/>
    </source>
</evidence>
<dbReference type="Proteomes" id="UP000265930">
    <property type="component" value="Unassembled WGS sequence"/>
</dbReference>
<evidence type="ECO:0000313" key="22">
    <source>
        <dbReference type="Proteomes" id="UP000191056"/>
    </source>
</evidence>
<evidence type="ECO:0000256" key="4">
    <source>
        <dbReference type="ARBA" id="ARBA00022670"/>
    </source>
</evidence>
<feature type="binding site" evidence="15">
    <location>
        <begin position="212"/>
        <end position="219"/>
    </location>
    <ligand>
        <name>ATP</name>
        <dbReference type="ChEBI" id="CHEBI:30616"/>
    </ligand>
</feature>
<evidence type="ECO:0000256" key="15">
    <source>
        <dbReference type="HAMAP-Rule" id="MF_01458"/>
    </source>
</evidence>
<dbReference type="Pfam" id="PF06480">
    <property type="entry name" value="FtsH_ext"/>
    <property type="match status" value="1"/>
</dbReference>
<keyword evidence="12 15" id="KW-0482">Metalloprotease</keyword>
<dbReference type="InterPro" id="IPR041569">
    <property type="entry name" value="AAA_lid_3"/>
</dbReference>
<dbReference type="InterPro" id="IPR005936">
    <property type="entry name" value="FtsH"/>
</dbReference>
<reference evidence="20 22" key="1">
    <citation type="submission" date="2017-03" db="EMBL/GenBank/DDBJ databases">
        <title>Genome sequence of Clostridium chromiireducens DSM 23318.</title>
        <authorList>
            <person name="Poehlein A."/>
            <person name="Daniel R."/>
        </authorList>
    </citation>
    <scope>NUCLEOTIDE SEQUENCE [LARGE SCALE GENOMIC DNA]</scope>
    <source>
        <strain evidence="20 22">DSM 23318</strain>
    </source>
</reference>
<dbReference type="PANTHER" id="PTHR23076">
    <property type="entry name" value="METALLOPROTEASE M41 FTSH"/>
    <property type="match status" value="1"/>
</dbReference>
<dbReference type="GO" id="GO:0005524">
    <property type="term" value="F:ATP binding"/>
    <property type="evidence" value="ECO:0007669"/>
    <property type="project" value="UniProtKB-UniRule"/>
</dbReference>
<feature type="binding site" evidence="15">
    <location>
        <position position="510"/>
    </location>
    <ligand>
        <name>Zn(2+)</name>
        <dbReference type="ChEBI" id="CHEBI:29105"/>
        <note>catalytic</note>
    </ligand>
</feature>
<feature type="compositionally biased region" description="Polar residues" evidence="17">
    <location>
        <begin position="671"/>
        <end position="681"/>
    </location>
</feature>
<keyword evidence="9 15" id="KW-0862">Zinc</keyword>
<gene>
    <name evidence="20" type="primary">ftsH_1</name>
    <name evidence="15" type="synonym">ftsH</name>
    <name evidence="19" type="synonym">hflB</name>
    <name evidence="20" type="ORF">CLCHR_04360</name>
    <name evidence="21" type="ORF">D2A34_04680</name>
    <name evidence="19" type="ORF">GKZ28_04220</name>
</gene>
<comment type="subcellular location">
    <subcellularLocation>
        <location evidence="15">Cell membrane</location>
        <topology evidence="15">Multi-pass membrane protein</topology>
        <orientation evidence="15">Cytoplasmic side</orientation>
    </subcellularLocation>
    <subcellularLocation>
        <location evidence="1">Membrane</location>
    </subcellularLocation>
</comment>
<reference evidence="19" key="3">
    <citation type="submission" date="2019-12" db="EMBL/GenBank/DDBJ databases">
        <title>Microbes associate with the intestines of laboratory mice.</title>
        <authorList>
            <person name="Navarre W."/>
            <person name="Wong E."/>
        </authorList>
    </citation>
    <scope>NUCLEOTIDE SEQUENCE</scope>
    <source>
        <strain evidence="19">NM79_F5</strain>
    </source>
</reference>
<dbReference type="FunFam" id="3.40.50.300:FF:000001">
    <property type="entry name" value="ATP-dependent zinc metalloprotease FtsH"/>
    <property type="match status" value="1"/>
</dbReference>
<keyword evidence="10 15" id="KW-0067">ATP-binding</keyword>
<keyword evidence="22" id="KW-1185">Reference proteome</keyword>
<keyword evidence="6 15" id="KW-0479">Metal-binding</keyword>
<evidence type="ECO:0000259" key="18">
    <source>
        <dbReference type="SMART" id="SM00382"/>
    </source>
</evidence>
<dbReference type="InterPro" id="IPR027417">
    <property type="entry name" value="P-loop_NTPase"/>
</dbReference>
<dbReference type="InterPro" id="IPR003959">
    <property type="entry name" value="ATPase_AAA_core"/>
</dbReference>
<feature type="transmembrane region" description="Helical" evidence="15">
    <location>
        <begin position="21"/>
        <end position="39"/>
    </location>
</feature>
<keyword evidence="4 15" id="KW-0645">Protease</keyword>
<keyword evidence="3 15" id="KW-1003">Cell membrane</keyword>
<feature type="transmembrane region" description="Helical" evidence="15">
    <location>
        <begin position="119"/>
        <end position="137"/>
    </location>
</feature>
<dbReference type="SUPFAM" id="SSF140990">
    <property type="entry name" value="FtsH protease domain-like"/>
    <property type="match status" value="1"/>
</dbReference>
<comment type="similarity">
    <text evidence="14 15">In the central section; belongs to the AAA ATPase family.</text>
</comment>
<dbReference type="Gene3D" id="1.20.58.760">
    <property type="entry name" value="Peptidase M41"/>
    <property type="match status" value="1"/>
</dbReference>
<comment type="cofactor">
    <cofactor evidence="15">
        <name>Zn(2+)</name>
        <dbReference type="ChEBI" id="CHEBI:29105"/>
    </cofactor>
    <text evidence="15">Binds 1 zinc ion per subunit.</text>
</comment>
<feature type="compositionally biased region" description="Basic and acidic residues" evidence="17">
    <location>
        <begin position="616"/>
        <end position="636"/>
    </location>
</feature>
<dbReference type="EMBL" id="WSRQ01000005">
    <property type="protein sequence ID" value="MVX62908.1"/>
    <property type="molecule type" value="Genomic_DNA"/>
</dbReference>
<evidence type="ECO:0000313" key="23">
    <source>
        <dbReference type="Proteomes" id="UP000265930"/>
    </source>
</evidence>
<dbReference type="InterPro" id="IPR003960">
    <property type="entry name" value="ATPase_AAA_CS"/>
</dbReference>
<dbReference type="InterPro" id="IPR003593">
    <property type="entry name" value="AAA+_ATPase"/>
</dbReference>
<dbReference type="PANTHER" id="PTHR23076:SF97">
    <property type="entry name" value="ATP-DEPENDENT ZINC METALLOPROTEASE YME1L1"/>
    <property type="match status" value="1"/>
</dbReference>
<name>A0A1V4J131_9CLOT</name>
<evidence type="ECO:0000256" key="12">
    <source>
        <dbReference type="ARBA" id="ARBA00023049"/>
    </source>
</evidence>
<dbReference type="RefSeq" id="WP_079438041.1">
    <property type="nucleotide sequence ID" value="NZ_JBLZIA010000005.1"/>
</dbReference>
<protein>
    <recommendedName>
        <fullName evidence="15">ATP-dependent zinc metalloprotease FtsH</fullName>
        <ecNumber evidence="15">3.4.24.-</ecNumber>
    </recommendedName>
</protein>
<evidence type="ECO:0000256" key="5">
    <source>
        <dbReference type="ARBA" id="ARBA00022692"/>
    </source>
</evidence>
<evidence type="ECO:0000256" key="13">
    <source>
        <dbReference type="ARBA" id="ARBA00023136"/>
    </source>
</evidence>
<dbReference type="Proteomes" id="UP000191056">
    <property type="component" value="Unassembled WGS sequence"/>
</dbReference>
<proteinExistence type="inferred from homology"/>
<evidence type="ECO:0000256" key="16">
    <source>
        <dbReference type="RuleBase" id="RU003651"/>
    </source>
</evidence>
<dbReference type="GO" id="GO:0030163">
    <property type="term" value="P:protein catabolic process"/>
    <property type="evidence" value="ECO:0007669"/>
    <property type="project" value="UniProtKB-UniRule"/>
</dbReference>
<dbReference type="Proteomes" id="UP000656077">
    <property type="component" value="Unassembled WGS sequence"/>
</dbReference>
<comment type="similarity">
    <text evidence="2 15">In the C-terminal section; belongs to the peptidase M41 family.</text>
</comment>
<feature type="binding site" evidence="15">
    <location>
        <position position="437"/>
    </location>
    <ligand>
        <name>Zn(2+)</name>
        <dbReference type="ChEBI" id="CHEBI:29105"/>
        <note>catalytic</note>
    </ligand>
</feature>
<dbReference type="Pfam" id="PF17862">
    <property type="entry name" value="AAA_lid_3"/>
    <property type="match status" value="1"/>
</dbReference>
<dbReference type="NCBIfam" id="TIGR01241">
    <property type="entry name" value="FtsH_fam"/>
    <property type="match status" value="1"/>
</dbReference>
<evidence type="ECO:0000256" key="17">
    <source>
        <dbReference type="SAM" id="MobiDB-lite"/>
    </source>
</evidence>
<accession>A0A1V4J131</accession>
<dbReference type="GO" id="GO:0004222">
    <property type="term" value="F:metalloendopeptidase activity"/>
    <property type="evidence" value="ECO:0007669"/>
    <property type="project" value="InterPro"/>
</dbReference>
<dbReference type="InterPro" id="IPR000642">
    <property type="entry name" value="Peptidase_M41"/>
</dbReference>
<evidence type="ECO:0000256" key="8">
    <source>
        <dbReference type="ARBA" id="ARBA00022801"/>
    </source>
</evidence>
<dbReference type="FunFam" id="1.10.8.60:FF:000001">
    <property type="entry name" value="ATP-dependent zinc metalloprotease FtsH"/>
    <property type="match status" value="1"/>
</dbReference>
<dbReference type="CDD" id="cd19501">
    <property type="entry name" value="RecA-like_FtsH"/>
    <property type="match status" value="1"/>
</dbReference>
<dbReference type="Gene3D" id="1.10.8.60">
    <property type="match status" value="1"/>
</dbReference>
<comment type="caution">
    <text evidence="20">The sequence shown here is derived from an EMBL/GenBank/DDBJ whole genome shotgun (WGS) entry which is preliminary data.</text>
</comment>
<comment type="subunit">
    <text evidence="15">Homohexamer.</text>
</comment>
<comment type="similarity">
    <text evidence="16">Belongs to the AAA ATPase family.</text>
</comment>
<reference evidence="21 23" key="2">
    <citation type="submission" date="2018-08" db="EMBL/GenBank/DDBJ databases">
        <title>Genome of Clostridium chromiireducens C1, DSM12136.</title>
        <authorList>
            <person name="Xing M."/>
            <person name="Wei Y."/>
            <person name="Ang E.L."/>
            <person name="Zhao H."/>
            <person name="Zhang Y."/>
        </authorList>
    </citation>
    <scope>NUCLEOTIDE SEQUENCE [LARGE SCALE GENOMIC DNA]</scope>
    <source>
        <strain evidence="21 23">C1</strain>
    </source>
</reference>
<evidence type="ECO:0000313" key="19">
    <source>
        <dbReference type="EMBL" id="MVX62908.1"/>
    </source>
</evidence>
<dbReference type="InterPro" id="IPR037219">
    <property type="entry name" value="Peptidase_M41-like"/>
</dbReference>
<dbReference type="GO" id="GO:0006508">
    <property type="term" value="P:proteolysis"/>
    <property type="evidence" value="ECO:0007669"/>
    <property type="project" value="UniProtKB-KW"/>
</dbReference>
<keyword evidence="8 15" id="KW-0378">Hydrolase</keyword>
<organism evidence="20 22">
    <name type="scientific">Clostridium chromiireducens</name>
    <dbReference type="NCBI Taxonomy" id="225345"/>
    <lineage>
        <taxon>Bacteria</taxon>
        <taxon>Bacillati</taxon>
        <taxon>Bacillota</taxon>
        <taxon>Clostridia</taxon>
        <taxon>Eubacteriales</taxon>
        <taxon>Clostridiaceae</taxon>
        <taxon>Clostridium</taxon>
    </lineage>
</organism>
<evidence type="ECO:0000256" key="11">
    <source>
        <dbReference type="ARBA" id="ARBA00022989"/>
    </source>
</evidence>
<feature type="binding site" evidence="15">
    <location>
        <position position="433"/>
    </location>
    <ligand>
        <name>Zn(2+)</name>
        <dbReference type="ChEBI" id="CHEBI:29105"/>
        <note>catalytic</note>
    </ligand>
</feature>
<dbReference type="GO" id="GO:0016887">
    <property type="term" value="F:ATP hydrolysis activity"/>
    <property type="evidence" value="ECO:0007669"/>
    <property type="project" value="UniProtKB-UniRule"/>
</dbReference>
<dbReference type="SUPFAM" id="SSF52540">
    <property type="entry name" value="P-loop containing nucleoside triphosphate hydrolases"/>
    <property type="match status" value="1"/>
</dbReference>
<evidence type="ECO:0000256" key="1">
    <source>
        <dbReference type="ARBA" id="ARBA00004370"/>
    </source>
</evidence>
<dbReference type="STRING" id="225345.CLCHR_04360"/>
<dbReference type="GO" id="GO:0008270">
    <property type="term" value="F:zinc ion binding"/>
    <property type="evidence" value="ECO:0007669"/>
    <property type="project" value="UniProtKB-UniRule"/>
</dbReference>
<dbReference type="EC" id="3.4.24.-" evidence="15"/>
<dbReference type="Pfam" id="PF00004">
    <property type="entry name" value="AAA"/>
    <property type="match status" value="1"/>
</dbReference>
<dbReference type="InterPro" id="IPR011546">
    <property type="entry name" value="Pept_M41_FtsH_extracell"/>
</dbReference>
<dbReference type="Gene3D" id="3.30.720.210">
    <property type="match status" value="1"/>
</dbReference>
<evidence type="ECO:0000256" key="3">
    <source>
        <dbReference type="ARBA" id="ARBA00022475"/>
    </source>
</evidence>
<sequence>MQNNNNGNNKKNNKNKNSITVAITYFLIAFAFLMAFNYARDTATTKEINYNEFIKLLDEKQISKVTITSDNLLITPSENNTEYKGKTLYTANVNDETLITKLNAAGVDFTGKNPKETPIMNFVLTWILPMVLIFFMWRFLFSKMGGGGGGVMGIGKNNAKVYMESEIKVTFDDVAGQEEAKESLKEVIDFLNGPGKYTEIGAKLPKGVLLVGPPGTGKTLIAKAVAGEAKVPFFSLSGSSFVEMFVGVGASRVRELFKDAVAKSPCIIFIDEIDAIGKSRDNQMQSNDEREQTLNQLLSEMDGFDSSKGIVILGATNRPEILDKALLRPGRFDRRVIVDRPDFKGREAILHVHAKNVMLGPDVDLSEIAKSTPGAVGADLANIINEGALRAVRRRRKTVLQEDLREAVEVIIAGKEKKDRILSPKEREVVAFHEVGHALVAALLKGADPVHKITIVPRTMGALGYTMQLPEEEKYLTSREDMINQITVMLGGRSAEEEVFDLVSTGASNDIERATGQARSMVSVYGMSERFDMMALESIQNRYLDGRAVRNCSEETSTLLDEETLRIIKTAHQNARKILRENRDLLDKISEVLLEKETIFGEEFLDMIYEKYPEMKEEREKEKSENEKKVKELAERRAKKNSLDVVIDDKAGTKSEISVDVVNKKDETASENKIASGGQTEDMSKIDEDSNKKNENQVKAEDKSETKYQSNMADTESNNNL</sequence>
<dbReference type="AlphaFoldDB" id="A0A1V4J131"/>
<evidence type="ECO:0000256" key="9">
    <source>
        <dbReference type="ARBA" id="ARBA00022833"/>
    </source>
</evidence>
<dbReference type="Gene3D" id="3.40.50.300">
    <property type="entry name" value="P-loop containing nucleotide triphosphate hydrolases"/>
    <property type="match status" value="1"/>
</dbReference>
<dbReference type="GO" id="GO:0004176">
    <property type="term" value="F:ATP-dependent peptidase activity"/>
    <property type="evidence" value="ECO:0007669"/>
    <property type="project" value="InterPro"/>
</dbReference>
<keyword evidence="13 15" id="KW-0472">Membrane</keyword>
<evidence type="ECO:0000256" key="6">
    <source>
        <dbReference type="ARBA" id="ARBA00022723"/>
    </source>
</evidence>
<evidence type="ECO:0000256" key="7">
    <source>
        <dbReference type="ARBA" id="ARBA00022741"/>
    </source>
</evidence>